<dbReference type="PROSITE" id="PS50195">
    <property type="entry name" value="PX"/>
    <property type="match status" value="1"/>
</dbReference>
<dbReference type="SMART" id="SM00312">
    <property type="entry name" value="PX"/>
    <property type="match status" value="1"/>
</dbReference>
<accession>A0A9W9YCS6</accession>
<comment type="caution">
    <text evidence="6">The sequence shown here is derived from an EMBL/GenBank/DDBJ whole genome shotgun (WGS) entry which is preliminary data.</text>
</comment>
<dbReference type="SUPFAM" id="SSF50044">
    <property type="entry name" value="SH3-domain"/>
    <property type="match status" value="1"/>
</dbReference>
<evidence type="ECO:0000256" key="3">
    <source>
        <dbReference type="PROSITE-ProRule" id="PRU00192"/>
    </source>
</evidence>
<evidence type="ECO:0000256" key="1">
    <source>
        <dbReference type="ARBA" id="ARBA00022443"/>
    </source>
</evidence>
<dbReference type="GO" id="GO:0016176">
    <property type="term" value="F:superoxide-generating NADPH oxidase activator activity"/>
    <property type="evidence" value="ECO:0007669"/>
    <property type="project" value="TreeGrafter"/>
</dbReference>
<dbReference type="GO" id="GO:0035091">
    <property type="term" value="F:phosphatidylinositol binding"/>
    <property type="evidence" value="ECO:0007669"/>
    <property type="project" value="InterPro"/>
</dbReference>
<proteinExistence type="predicted"/>
<evidence type="ECO:0000259" key="4">
    <source>
        <dbReference type="PROSITE" id="PS50002"/>
    </source>
</evidence>
<feature type="domain" description="PX" evidence="5">
    <location>
        <begin position="13"/>
        <end position="138"/>
    </location>
</feature>
<dbReference type="PROSITE" id="PS50002">
    <property type="entry name" value="SH3"/>
    <property type="match status" value="1"/>
</dbReference>
<dbReference type="AlphaFoldDB" id="A0A9W9YCS6"/>
<dbReference type="Pfam" id="PF00018">
    <property type="entry name" value="SH3_1"/>
    <property type="match status" value="1"/>
</dbReference>
<reference evidence="6" key="1">
    <citation type="submission" date="2023-01" db="EMBL/GenBank/DDBJ databases">
        <title>Genome assembly of the deep-sea coral Lophelia pertusa.</title>
        <authorList>
            <person name="Herrera S."/>
            <person name="Cordes E."/>
        </authorList>
    </citation>
    <scope>NUCLEOTIDE SEQUENCE</scope>
    <source>
        <strain evidence="6">USNM1676648</strain>
        <tissue evidence="6">Polyp</tissue>
    </source>
</reference>
<dbReference type="CDD" id="cd12015">
    <property type="entry name" value="SH3_Tks_1"/>
    <property type="match status" value="1"/>
</dbReference>
<evidence type="ECO:0000313" key="7">
    <source>
        <dbReference type="Proteomes" id="UP001163046"/>
    </source>
</evidence>
<dbReference type="InterPro" id="IPR036871">
    <property type="entry name" value="PX_dom_sf"/>
</dbReference>
<dbReference type="PANTHER" id="PTHR15706">
    <property type="entry name" value="SH3 MULTIPLE DOMAIN"/>
    <property type="match status" value="1"/>
</dbReference>
<dbReference type="Gene3D" id="3.30.1520.10">
    <property type="entry name" value="Phox-like domain"/>
    <property type="match status" value="1"/>
</dbReference>
<dbReference type="PRINTS" id="PR00452">
    <property type="entry name" value="SH3DOMAIN"/>
</dbReference>
<keyword evidence="1 3" id="KW-0728">SH3 domain</keyword>
<protein>
    <submittedName>
        <fullName evidence="6">SH3 and PX domains 2A</fullName>
    </submittedName>
</protein>
<dbReference type="Gene3D" id="2.30.30.40">
    <property type="entry name" value="SH3 Domains"/>
    <property type="match status" value="1"/>
</dbReference>
<dbReference type="SUPFAM" id="SSF64268">
    <property type="entry name" value="PX domain"/>
    <property type="match status" value="1"/>
</dbReference>
<keyword evidence="7" id="KW-1185">Reference proteome</keyword>
<gene>
    <name evidence="6" type="primary">SH3PXD2A</name>
    <name evidence="6" type="ORF">OS493_015977</name>
</gene>
<name>A0A9W9YCS6_9CNID</name>
<dbReference type="PANTHER" id="PTHR15706:SF2">
    <property type="entry name" value="SH3 AND PX DOMAIN-CONTAINING PROTEIN 2A"/>
    <property type="match status" value="1"/>
</dbReference>
<dbReference type="Proteomes" id="UP001163046">
    <property type="component" value="Unassembled WGS sequence"/>
</dbReference>
<dbReference type="EMBL" id="MU827785">
    <property type="protein sequence ID" value="KAJ7333884.1"/>
    <property type="molecule type" value="Genomic_DNA"/>
</dbReference>
<dbReference type="InterPro" id="IPR001452">
    <property type="entry name" value="SH3_domain"/>
</dbReference>
<dbReference type="InterPro" id="IPR051228">
    <property type="entry name" value="NADPH_Oxidase/PX-Domain"/>
</dbReference>
<evidence type="ECO:0000313" key="6">
    <source>
        <dbReference type="EMBL" id="KAJ7333884.1"/>
    </source>
</evidence>
<feature type="domain" description="SH3" evidence="4">
    <location>
        <begin position="169"/>
        <end position="228"/>
    </location>
</feature>
<dbReference type="FunFam" id="2.30.30.40:FF:000082">
    <property type="entry name" value="SH3 and PX domain-containing protein 2B"/>
    <property type="match status" value="1"/>
</dbReference>
<evidence type="ECO:0000256" key="2">
    <source>
        <dbReference type="ARBA" id="ARBA00022737"/>
    </source>
</evidence>
<keyword evidence="2" id="KW-0677">Repeat</keyword>
<dbReference type="GO" id="GO:0005737">
    <property type="term" value="C:cytoplasm"/>
    <property type="evidence" value="ECO:0007669"/>
    <property type="project" value="TreeGrafter"/>
</dbReference>
<dbReference type="InterPro" id="IPR036028">
    <property type="entry name" value="SH3-like_dom_sf"/>
</dbReference>
<dbReference type="InterPro" id="IPR001683">
    <property type="entry name" value="PX_dom"/>
</dbReference>
<dbReference type="GO" id="GO:0042554">
    <property type="term" value="P:superoxide anion generation"/>
    <property type="evidence" value="ECO:0007669"/>
    <property type="project" value="TreeGrafter"/>
</dbReference>
<dbReference type="OrthoDB" id="10255964at2759"/>
<dbReference type="SMART" id="SM00326">
    <property type="entry name" value="SH3"/>
    <property type="match status" value="1"/>
</dbReference>
<evidence type="ECO:0000259" key="5">
    <source>
        <dbReference type="PROSITE" id="PS50195"/>
    </source>
</evidence>
<sequence>MVLVLPFRAMSLTQVQDVSVQDICKRNKPRKHYVYFIHVHWQNGPITPIYRSYSTLIKLQERLLRIEDFLVNQKDEANTGTLLKGKSFSDRFTIKKRAKALKRMPVVEEFLKSVVHRPPHISGSDPVINFFHPLPEDLIELDYEQAQIYNNMEKQGTKSKYIHHISEPILLEQYVAISDYTKREESDINLKAGNVVDVIEKNEHGWWFVDLDSELGWVPASYLEPRDGSLDDQVLEIFEEGEGRMK</sequence>
<organism evidence="6 7">
    <name type="scientific">Desmophyllum pertusum</name>
    <dbReference type="NCBI Taxonomy" id="174260"/>
    <lineage>
        <taxon>Eukaryota</taxon>
        <taxon>Metazoa</taxon>
        <taxon>Cnidaria</taxon>
        <taxon>Anthozoa</taxon>
        <taxon>Hexacorallia</taxon>
        <taxon>Scleractinia</taxon>
        <taxon>Caryophylliina</taxon>
        <taxon>Caryophylliidae</taxon>
        <taxon>Desmophyllum</taxon>
    </lineage>
</organism>